<feature type="compositionally biased region" description="Basic and acidic residues" evidence="1">
    <location>
        <begin position="74"/>
        <end position="93"/>
    </location>
</feature>
<keyword evidence="3" id="KW-1185">Reference proteome</keyword>
<dbReference type="InterPro" id="IPR024413">
    <property type="entry name" value="Phage_phiKZ_Orf92_int-head"/>
</dbReference>
<accession>A0A1Y0SXK0</accession>
<feature type="region of interest" description="Disordered" evidence="1">
    <location>
        <begin position="74"/>
        <end position="201"/>
    </location>
</feature>
<dbReference type="EMBL" id="MF063068">
    <property type="protein sequence ID" value="ARV77344.1"/>
    <property type="molecule type" value="Genomic_DNA"/>
</dbReference>
<protein>
    <submittedName>
        <fullName evidence="2">Virion structural protein</fullName>
    </submittedName>
</protein>
<name>A0A1Y0SXK0_9CAUD</name>
<gene>
    <name evidence="2" type="ORF">NOXIFER_175</name>
</gene>
<feature type="compositionally biased region" description="Acidic residues" evidence="1">
    <location>
        <begin position="106"/>
        <end position="115"/>
    </location>
</feature>
<proteinExistence type="predicted"/>
<dbReference type="Pfam" id="PF12699">
    <property type="entry name" value="phiKZ_IP"/>
    <property type="match status" value="1"/>
</dbReference>
<evidence type="ECO:0000313" key="2">
    <source>
        <dbReference type="EMBL" id="ARV77344.1"/>
    </source>
</evidence>
<feature type="region of interest" description="Disordered" evidence="1">
    <location>
        <begin position="13"/>
        <end position="52"/>
    </location>
</feature>
<reference evidence="2 3" key="1">
    <citation type="submission" date="2017-05" db="EMBL/GenBank/DDBJ databases">
        <authorList>
            <person name="Song R."/>
            <person name="Chenine A.L."/>
            <person name="Ruprecht R.M."/>
        </authorList>
    </citation>
    <scope>NUCLEOTIDE SEQUENCE [LARGE SCALE GENOMIC DNA]</scope>
</reference>
<dbReference type="Proteomes" id="UP000224829">
    <property type="component" value="Segment"/>
</dbReference>
<feature type="compositionally biased region" description="Low complexity" evidence="1">
    <location>
        <begin position="145"/>
        <end position="163"/>
    </location>
</feature>
<organism evidence="2 3">
    <name type="scientific">Pseudomonas phage Noxifer</name>
    <dbReference type="NCBI Taxonomy" id="2006684"/>
    <lineage>
        <taxon>Viruses</taxon>
        <taxon>Duplodnaviria</taxon>
        <taxon>Heunggongvirae</taxon>
        <taxon>Uroviricota</taxon>
        <taxon>Caudoviricetes</taxon>
        <taxon>Chimalliviridae</taxon>
        <taxon>Noxifervirus</taxon>
        <taxon>Noxifervirus noxifer</taxon>
    </lineage>
</organism>
<feature type="compositionally biased region" description="Basic and acidic residues" evidence="1">
    <location>
        <begin position="40"/>
        <end position="52"/>
    </location>
</feature>
<feature type="region of interest" description="Disordered" evidence="1">
    <location>
        <begin position="247"/>
        <end position="273"/>
    </location>
</feature>
<sequence length="712" mass="76035">MSENNLSWLERVSNEDSTNVNLKPEGVDTKNDEAENIVEGDEKMTAEGVDKKNNHEVVIKDDTTVEDNAVVKKADSEIGVKVSKEDGDQKPDFEINLQTGKPSKEDAEEEEEEGDQPLPDEVGAPGEPGADEPFVPAGDEPTDTIPAGEEPAIPAEPAVEPGADQGVIDEGIPAVAENAPVPTGDELTEPAAPTEPVDPALAEEPVIDETTVDAPVVEDGTAAPLPVAGGETEPAIGADTPVDAAAAGAEGSDVQAELETGDAGLPPINEETPPEAEKIPVAIDPIIEIKEGTDAAVADAIADGEPLIEEEQPEAFDDEAADTGEGEFDEQLEDVEDLSAMQVAVEGYDKILRELDARGEPVSPALAQSIHIGLRSFRDKVLIEGVPSVEDFKDSIGVLTVSQELMNDMGDKVKAVGEAVMNAIKRLLEILVNTAAEIKNDVPGMLQKNDELAKRLSAIQTPYKGQVDVSGASRLFVKNNFVGDQGVNYAQLRTFADRFMIDYPKFYATLAANIEKSWFSTYDMDNGGEHDLTELAVIIGEGFRPGMFGVVQTNDVPNGERYDNNFASPLLLGNGRVVVHMSKSATKAGVASLSDVWSVEFARVDGGANPSMSVSIPDLHQLKGVLGELDKLIKQVPYYTEATRKMAQDQRMTKVFTHRMLVGVLGEHGASGLVASMTKPTGQFIGHVVNTIKVAQRFIEYCIKTHESQGKA</sequence>
<evidence type="ECO:0000313" key="3">
    <source>
        <dbReference type="Proteomes" id="UP000224829"/>
    </source>
</evidence>
<evidence type="ECO:0000256" key="1">
    <source>
        <dbReference type="SAM" id="MobiDB-lite"/>
    </source>
</evidence>